<dbReference type="SUPFAM" id="SSF56112">
    <property type="entry name" value="Protein kinase-like (PK-like)"/>
    <property type="match status" value="1"/>
</dbReference>
<dbReference type="Proteomes" id="UP000482960">
    <property type="component" value="Unassembled WGS sequence"/>
</dbReference>
<protein>
    <recommendedName>
        <fullName evidence="1">Aminoglycoside phosphotransferase domain-containing protein</fullName>
    </recommendedName>
</protein>
<evidence type="ECO:0000313" key="2">
    <source>
        <dbReference type="EMBL" id="GFJ96100.1"/>
    </source>
</evidence>
<dbReference type="InterPro" id="IPR011009">
    <property type="entry name" value="Kinase-like_dom_sf"/>
</dbReference>
<dbReference type="InterPro" id="IPR002575">
    <property type="entry name" value="Aminoglycoside_PTrfase"/>
</dbReference>
<feature type="domain" description="Aminoglycoside phosphotransferase" evidence="1">
    <location>
        <begin position="40"/>
        <end position="277"/>
    </location>
</feature>
<dbReference type="Gene3D" id="3.90.1200.10">
    <property type="match status" value="1"/>
</dbReference>
<dbReference type="RefSeq" id="WP_173085620.1">
    <property type="nucleotide sequence ID" value="NZ_BAABJB010000046.1"/>
</dbReference>
<sequence length="346" mass="37245">MDDAAGGQRGTRAVVSAGLEGFLRANWGVWLAGPAPDLGGSCNLSLLVTDGRSLRVARVYRPFVTGRRVAALHAVRQHLASHGVPCAEPIPAAGGRGWETFEGRVVEVEPYVAAPATMNTLTSVRTGLAVLGRIHALLRAFPSSPATAAARFANYVDVDGLVEAVAAGTGRIRGWQPTPAEARLADLADELAETLAQHERDGPVQPRRQLVHGDFWDNNVRFRHGQVALVTDFDFLADRPRTDDLALTLYFTSVDITDITTDPTPLTDLVGAYESGLGARLSPYERAAIPLAMARQPLWSVSVWVALLDDPDAARRHLAATAQELEWARRLTSRIAQVQDVLADGT</sequence>
<dbReference type="Pfam" id="PF01636">
    <property type="entry name" value="APH"/>
    <property type="match status" value="1"/>
</dbReference>
<dbReference type="AlphaFoldDB" id="A0A6V8LKL5"/>
<accession>A0A6V8LKL5</accession>
<gene>
    <name evidence="2" type="ORF">Prum_097420</name>
</gene>
<reference evidence="2 3" key="2">
    <citation type="submission" date="2020-03" db="EMBL/GenBank/DDBJ databases">
        <authorList>
            <person name="Ichikawa N."/>
            <person name="Kimura A."/>
            <person name="Kitahashi Y."/>
            <person name="Uohara A."/>
        </authorList>
    </citation>
    <scope>NUCLEOTIDE SEQUENCE [LARGE SCALE GENOMIC DNA]</scope>
    <source>
        <strain evidence="2 3">NBRC 108638</strain>
    </source>
</reference>
<keyword evidence="3" id="KW-1185">Reference proteome</keyword>
<evidence type="ECO:0000313" key="3">
    <source>
        <dbReference type="Proteomes" id="UP000482960"/>
    </source>
</evidence>
<dbReference type="EMBL" id="BLPG01000002">
    <property type="protein sequence ID" value="GFJ96100.1"/>
    <property type="molecule type" value="Genomic_DNA"/>
</dbReference>
<organism evidence="2 3">
    <name type="scientific">Phytohabitans rumicis</name>
    <dbReference type="NCBI Taxonomy" id="1076125"/>
    <lineage>
        <taxon>Bacteria</taxon>
        <taxon>Bacillati</taxon>
        <taxon>Actinomycetota</taxon>
        <taxon>Actinomycetes</taxon>
        <taxon>Micromonosporales</taxon>
        <taxon>Micromonosporaceae</taxon>
    </lineage>
</organism>
<comment type="caution">
    <text evidence="2">The sequence shown here is derived from an EMBL/GenBank/DDBJ whole genome shotgun (WGS) entry which is preliminary data.</text>
</comment>
<evidence type="ECO:0000259" key="1">
    <source>
        <dbReference type="Pfam" id="PF01636"/>
    </source>
</evidence>
<reference evidence="2 3" key="1">
    <citation type="submission" date="2020-03" db="EMBL/GenBank/DDBJ databases">
        <title>Whole genome shotgun sequence of Phytohabitans rumicis NBRC 108638.</title>
        <authorList>
            <person name="Komaki H."/>
            <person name="Tamura T."/>
        </authorList>
    </citation>
    <scope>NUCLEOTIDE SEQUENCE [LARGE SCALE GENOMIC DNA]</scope>
    <source>
        <strain evidence="2 3">NBRC 108638</strain>
    </source>
</reference>
<proteinExistence type="predicted"/>
<name>A0A6V8LKL5_9ACTN</name>